<feature type="non-terminal residue" evidence="1">
    <location>
        <position position="51"/>
    </location>
</feature>
<dbReference type="InterPro" id="IPR011004">
    <property type="entry name" value="Trimer_LpxA-like_sf"/>
</dbReference>
<dbReference type="SUPFAM" id="SSF51161">
    <property type="entry name" value="Trimeric LpxA-like enzymes"/>
    <property type="match status" value="1"/>
</dbReference>
<organism evidence="1">
    <name type="scientific">marine sediment metagenome</name>
    <dbReference type="NCBI Taxonomy" id="412755"/>
    <lineage>
        <taxon>unclassified sequences</taxon>
        <taxon>metagenomes</taxon>
        <taxon>ecological metagenomes</taxon>
    </lineage>
</organism>
<gene>
    <name evidence="1" type="ORF">S06H3_58014</name>
</gene>
<sequence>MRTYWDRIKIGKNVKIQEGTILGALPFIFNRETGERVRPEIKGGIDIGDNV</sequence>
<dbReference type="EMBL" id="BARV01037511">
    <property type="protein sequence ID" value="GAI51541.1"/>
    <property type="molecule type" value="Genomic_DNA"/>
</dbReference>
<accession>X1Q9R1</accession>
<name>X1Q9R1_9ZZZZ</name>
<protein>
    <submittedName>
        <fullName evidence="1">Uncharacterized protein</fullName>
    </submittedName>
</protein>
<evidence type="ECO:0000313" key="1">
    <source>
        <dbReference type="EMBL" id="GAI51541.1"/>
    </source>
</evidence>
<dbReference type="Gene3D" id="2.160.10.10">
    <property type="entry name" value="Hexapeptide repeat proteins"/>
    <property type="match status" value="1"/>
</dbReference>
<reference evidence="1" key="1">
    <citation type="journal article" date="2014" name="Front. Microbiol.">
        <title>High frequency of phylogenetically diverse reductive dehalogenase-homologous genes in deep subseafloor sedimentary metagenomes.</title>
        <authorList>
            <person name="Kawai M."/>
            <person name="Futagami T."/>
            <person name="Toyoda A."/>
            <person name="Takaki Y."/>
            <person name="Nishi S."/>
            <person name="Hori S."/>
            <person name="Arai W."/>
            <person name="Tsubouchi T."/>
            <person name="Morono Y."/>
            <person name="Uchiyama I."/>
            <person name="Ito T."/>
            <person name="Fujiyama A."/>
            <person name="Inagaki F."/>
            <person name="Takami H."/>
        </authorList>
    </citation>
    <scope>NUCLEOTIDE SEQUENCE</scope>
    <source>
        <strain evidence="1">Expedition CK06-06</strain>
    </source>
</reference>
<proteinExistence type="predicted"/>
<dbReference type="AlphaFoldDB" id="X1Q9R1"/>
<comment type="caution">
    <text evidence="1">The sequence shown here is derived from an EMBL/GenBank/DDBJ whole genome shotgun (WGS) entry which is preliminary data.</text>
</comment>